<protein>
    <submittedName>
        <fullName evidence="2">Uncharacterized protein DUF4199</fullName>
    </submittedName>
</protein>
<comment type="caution">
    <text evidence="2">The sequence shown here is derived from an EMBL/GenBank/DDBJ whole genome shotgun (WGS) entry which is preliminary data.</text>
</comment>
<name>A0A495IWP0_9SPHI</name>
<sequence length="134" mass="14431">MKNAIISGAIIGVLSGLWIFIMHWSGVTTGPQHDLKPIEYTSGLIPLLGLFFGVRNYRENYLGGEMSFFEGLIESFKILLAGGVIAVTAAILYINYVNAGTLADFSGQMFGALLLGLLFSLGVSLLLMNKNKAI</sequence>
<feature type="transmembrane region" description="Helical" evidence="1">
    <location>
        <begin position="78"/>
        <end position="97"/>
    </location>
</feature>
<keyword evidence="1" id="KW-1133">Transmembrane helix</keyword>
<evidence type="ECO:0000256" key="1">
    <source>
        <dbReference type="SAM" id="Phobius"/>
    </source>
</evidence>
<feature type="transmembrane region" description="Helical" evidence="1">
    <location>
        <begin position="38"/>
        <end position="57"/>
    </location>
</feature>
<dbReference type="OrthoDB" id="796718at2"/>
<dbReference type="Pfam" id="PF13858">
    <property type="entry name" value="DUF4199"/>
    <property type="match status" value="1"/>
</dbReference>
<keyword evidence="1" id="KW-0472">Membrane</keyword>
<proteinExistence type="predicted"/>
<dbReference type="EMBL" id="RBKU01000001">
    <property type="protein sequence ID" value="RKR81156.1"/>
    <property type="molecule type" value="Genomic_DNA"/>
</dbReference>
<feature type="transmembrane region" description="Helical" evidence="1">
    <location>
        <begin position="109"/>
        <end position="128"/>
    </location>
</feature>
<organism evidence="2 3">
    <name type="scientific">Mucilaginibacter gracilis</name>
    <dbReference type="NCBI Taxonomy" id="423350"/>
    <lineage>
        <taxon>Bacteria</taxon>
        <taxon>Pseudomonadati</taxon>
        <taxon>Bacteroidota</taxon>
        <taxon>Sphingobacteriia</taxon>
        <taxon>Sphingobacteriales</taxon>
        <taxon>Sphingobacteriaceae</taxon>
        <taxon>Mucilaginibacter</taxon>
    </lineage>
</organism>
<accession>A0A495IWP0</accession>
<dbReference type="Proteomes" id="UP000268007">
    <property type="component" value="Unassembled WGS sequence"/>
</dbReference>
<keyword evidence="3" id="KW-1185">Reference proteome</keyword>
<dbReference type="InterPro" id="IPR025250">
    <property type="entry name" value="DUF4199"/>
</dbReference>
<gene>
    <name evidence="2" type="ORF">BDD43_1300</name>
</gene>
<feature type="transmembrane region" description="Helical" evidence="1">
    <location>
        <begin position="5"/>
        <end position="26"/>
    </location>
</feature>
<dbReference type="RefSeq" id="WP_121196883.1">
    <property type="nucleotide sequence ID" value="NZ_RBKU01000001.1"/>
</dbReference>
<dbReference type="AlphaFoldDB" id="A0A495IWP0"/>
<keyword evidence="1" id="KW-0812">Transmembrane</keyword>
<evidence type="ECO:0000313" key="2">
    <source>
        <dbReference type="EMBL" id="RKR81156.1"/>
    </source>
</evidence>
<reference evidence="2 3" key="1">
    <citation type="submission" date="2018-10" db="EMBL/GenBank/DDBJ databases">
        <title>Genomic Encyclopedia of Archaeal and Bacterial Type Strains, Phase II (KMG-II): from individual species to whole genera.</title>
        <authorList>
            <person name="Goeker M."/>
        </authorList>
    </citation>
    <scope>NUCLEOTIDE SEQUENCE [LARGE SCALE GENOMIC DNA]</scope>
    <source>
        <strain evidence="2 3">DSM 18602</strain>
    </source>
</reference>
<evidence type="ECO:0000313" key="3">
    <source>
        <dbReference type="Proteomes" id="UP000268007"/>
    </source>
</evidence>